<keyword evidence="4" id="KW-1185">Reference proteome</keyword>
<keyword evidence="2" id="KW-1133">Transmembrane helix</keyword>
<evidence type="ECO:0000313" key="3">
    <source>
        <dbReference type="EMBL" id="PTM59229.1"/>
    </source>
</evidence>
<dbReference type="EMBL" id="PZZP01000001">
    <property type="protein sequence ID" value="PTM59229.1"/>
    <property type="molecule type" value="Genomic_DNA"/>
</dbReference>
<keyword evidence="3" id="KW-0132">Cell division</keyword>
<feature type="compositionally biased region" description="Basic and acidic residues" evidence="1">
    <location>
        <begin position="118"/>
        <end position="133"/>
    </location>
</feature>
<dbReference type="RefSeq" id="WP_107726042.1">
    <property type="nucleotide sequence ID" value="NZ_PZZP01000001.1"/>
</dbReference>
<dbReference type="OrthoDB" id="2988583at2"/>
<proteinExistence type="predicted"/>
<keyword evidence="2" id="KW-0472">Membrane</keyword>
<accession>A0A2T4ZBG0</accession>
<feature type="transmembrane region" description="Helical" evidence="2">
    <location>
        <begin position="37"/>
        <end position="60"/>
    </location>
</feature>
<keyword evidence="2" id="KW-0812">Transmembrane</keyword>
<dbReference type="AlphaFoldDB" id="A0A2T4ZBG0"/>
<dbReference type="GO" id="GO:0051301">
    <property type="term" value="P:cell division"/>
    <property type="evidence" value="ECO:0007669"/>
    <property type="project" value="UniProtKB-KW"/>
</dbReference>
<organism evidence="3 4">
    <name type="scientific">Desmospora activa DSM 45169</name>
    <dbReference type="NCBI Taxonomy" id="1121389"/>
    <lineage>
        <taxon>Bacteria</taxon>
        <taxon>Bacillati</taxon>
        <taxon>Bacillota</taxon>
        <taxon>Bacilli</taxon>
        <taxon>Bacillales</taxon>
        <taxon>Thermoactinomycetaceae</taxon>
        <taxon>Desmospora</taxon>
    </lineage>
</organism>
<name>A0A2T4ZBG0_9BACL</name>
<evidence type="ECO:0000256" key="1">
    <source>
        <dbReference type="SAM" id="MobiDB-lite"/>
    </source>
</evidence>
<evidence type="ECO:0000313" key="4">
    <source>
        <dbReference type="Proteomes" id="UP000241639"/>
    </source>
</evidence>
<feature type="compositionally biased region" description="Basic and acidic residues" evidence="1">
    <location>
        <begin position="85"/>
        <end position="105"/>
    </location>
</feature>
<dbReference type="Proteomes" id="UP000241639">
    <property type="component" value="Unassembled WGS sequence"/>
</dbReference>
<comment type="caution">
    <text evidence="3">The sequence shown here is derived from an EMBL/GenBank/DDBJ whole genome shotgun (WGS) entry which is preliminary data.</text>
</comment>
<sequence>MREYRGNTSVAYHLEQPHIPQIERKPQQQGFPAGEKLLYLSSVIVCVVIASFVLSSHVMLTEINLDVQKLEREAAELAESNRQLSNEKMDLESGERIRQFAEERGMMFTPKHQGPSSDNREASTRSSRDDDRG</sequence>
<evidence type="ECO:0000256" key="2">
    <source>
        <dbReference type="SAM" id="Phobius"/>
    </source>
</evidence>
<keyword evidence="3" id="KW-0131">Cell cycle</keyword>
<feature type="region of interest" description="Disordered" evidence="1">
    <location>
        <begin position="79"/>
        <end position="133"/>
    </location>
</feature>
<gene>
    <name evidence="3" type="ORF">C8J48_1833</name>
</gene>
<reference evidence="3 4" key="1">
    <citation type="submission" date="2018-04" db="EMBL/GenBank/DDBJ databases">
        <title>Genomic Encyclopedia of Archaeal and Bacterial Type Strains, Phase II (KMG-II): from individual species to whole genera.</title>
        <authorList>
            <person name="Goeker M."/>
        </authorList>
    </citation>
    <scope>NUCLEOTIDE SEQUENCE [LARGE SCALE GENOMIC DNA]</scope>
    <source>
        <strain evidence="3 4">DSM 45169</strain>
    </source>
</reference>
<protein>
    <submittedName>
        <fullName evidence="3">Cell division protein FtsL</fullName>
    </submittedName>
</protein>